<gene>
    <name evidence="1" type="ORF">NUTIK01_21930</name>
</gene>
<accession>A0ABQ6P850</accession>
<sequence>MVVHKGDPDAGTIALVFLENQQPGEDLASLWERLPQPDGSRPWTCTKKQVSENKQDFEDYLARRTARDPDLWLLELTVANQKHFVGNGPALD</sequence>
<dbReference type="Pfam" id="PF07372">
    <property type="entry name" value="DUF1491"/>
    <property type="match status" value="1"/>
</dbReference>
<reference evidence="1 2" key="1">
    <citation type="submission" date="2023-06" db="EMBL/GenBank/DDBJ databases">
        <title>Draft genome sequence of Novosphingobium sp. strain IK01.</title>
        <authorList>
            <person name="Hatamoto M."/>
            <person name="Ikarashi T."/>
            <person name="Yamaguchi T."/>
        </authorList>
    </citation>
    <scope>NUCLEOTIDE SEQUENCE [LARGE SCALE GENOMIC DNA]</scope>
    <source>
        <strain evidence="1 2">IK01</strain>
    </source>
</reference>
<evidence type="ECO:0000313" key="2">
    <source>
        <dbReference type="Proteomes" id="UP001187221"/>
    </source>
</evidence>
<keyword evidence="2" id="KW-1185">Reference proteome</keyword>
<dbReference type="Proteomes" id="UP001187221">
    <property type="component" value="Unassembled WGS sequence"/>
</dbReference>
<name>A0ABQ6P850_9SPHN</name>
<protein>
    <recommendedName>
        <fullName evidence="3">DUF1491 family protein</fullName>
    </recommendedName>
</protein>
<proteinExistence type="predicted"/>
<evidence type="ECO:0008006" key="3">
    <source>
        <dbReference type="Google" id="ProtNLM"/>
    </source>
</evidence>
<dbReference type="Gene3D" id="3.40.1530.20">
    <property type="entry name" value="Protein of unknown function (DUF1491)"/>
    <property type="match status" value="1"/>
</dbReference>
<comment type="caution">
    <text evidence="1">The sequence shown here is derived from an EMBL/GenBank/DDBJ whole genome shotgun (WGS) entry which is preliminary data.</text>
</comment>
<organism evidence="1 2">
    <name type="scientific">Novosphingobium pituita</name>
    <dbReference type="NCBI Taxonomy" id="3056842"/>
    <lineage>
        <taxon>Bacteria</taxon>
        <taxon>Pseudomonadati</taxon>
        <taxon>Pseudomonadota</taxon>
        <taxon>Alphaproteobacteria</taxon>
        <taxon>Sphingomonadales</taxon>
        <taxon>Sphingomonadaceae</taxon>
        <taxon>Novosphingobium</taxon>
    </lineage>
</organism>
<evidence type="ECO:0000313" key="1">
    <source>
        <dbReference type="EMBL" id="GMM61416.1"/>
    </source>
</evidence>
<dbReference type="EMBL" id="BTFW01000001">
    <property type="protein sequence ID" value="GMM61416.1"/>
    <property type="molecule type" value="Genomic_DNA"/>
</dbReference>
<dbReference type="InterPro" id="IPR009964">
    <property type="entry name" value="DUF1491"/>
</dbReference>